<feature type="domain" description="ABC transporter" evidence="9">
    <location>
        <begin position="2"/>
        <end position="237"/>
    </location>
</feature>
<keyword evidence="5" id="KW-0547">Nucleotide-binding</keyword>
<evidence type="ECO:0000256" key="8">
    <source>
        <dbReference type="ARBA" id="ARBA00023136"/>
    </source>
</evidence>
<dbReference type="GO" id="GO:0005886">
    <property type="term" value="C:plasma membrane"/>
    <property type="evidence" value="ECO:0007669"/>
    <property type="project" value="UniProtKB-SubCell"/>
</dbReference>
<dbReference type="InterPro" id="IPR003593">
    <property type="entry name" value="AAA+_ATPase"/>
</dbReference>
<dbReference type="SUPFAM" id="SSF52540">
    <property type="entry name" value="P-loop containing nucleoside triphosphate hydrolases"/>
    <property type="match status" value="1"/>
</dbReference>
<evidence type="ECO:0000313" key="10">
    <source>
        <dbReference type="EMBL" id="MCP0886563.1"/>
    </source>
</evidence>
<evidence type="ECO:0000256" key="4">
    <source>
        <dbReference type="ARBA" id="ARBA00022475"/>
    </source>
</evidence>
<protein>
    <submittedName>
        <fullName evidence="10">Amino acid ABC transporter ATP-binding protein</fullName>
    </submittedName>
</protein>
<comment type="similarity">
    <text evidence="2">Belongs to the ABC transporter superfamily.</text>
</comment>
<dbReference type="InterPro" id="IPR017871">
    <property type="entry name" value="ABC_transporter-like_CS"/>
</dbReference>
<gene>
    <name evidence="10" type="ORF">LB941_04330</name>
</gene>
<keyword evidence="7" id="KW-0029">Amino-acid transport</keyword>
<dbReference type="PIRSF" id="PIRSF039085">
    <property type="entry name" value="ABC_ATPase_HisP"/>
    <property type="match status" value="1"/>
</dbReference>
<dbReference type="SMART" id="SM00382">
    <property type="entry name" value="AAA"/>
    <property type="match status" value="1"/>
</dbReference>
<reference evidence="10 11" key="1">
    <citation type="journal article" date="2023" name="Int. J. Syst. Evol. Microbiol.">
        <title>Ligilactobacillus ubinensis sp. nov., a novel species isolated from the wild ferment of a durian fruit (Durio zibethinus).</title>
        <authorList>
            <person name="Heng Y.C."/>
            <person name="Menon N."/>
            <person name="Chen B."/>
            <person name="Loo B.Z.L."/>
            <person name="Wong G.W.J."/>
            <person name="Lim A.C.H."/>
            <person name="Silvaraju S."/>
            <person name="Kittelmann S."/>
        </authorList>
    </citation>
    <scope>NUCLEOTIDE SEQUENCE [LARGE SCALE GENOMIC DNA]</scope>
    <source>
        <strain evidence="10 11">WILCCON 0076</strain>
    </source>
</reference>
<dbReference type="AlphaFoldDB" id="A0A9X2FLI2"/>
<dbReference type="PANTHER" id="PTHR43166">
    <property type="entry name" value="AMINO ACID IMPORT ATP-BINDING PROTEIN"/>
    <property type="match status" value="1"/>
</dbReference>
<name>A0A9X2FLI2_9LACO</name>
<dbReference type="EMBL" id="JAIULA010000006">
    <property type="protein sequence ID" value="MCP0886563.1"/>
    <property type="molecule type" value="Genomic_DNA"/>
</dbReference>
<accession>A0A9X2FLI2</accession>
<dbReference type="GO" id="GO:0016887">
    <property type="term" value="F:ATP hydrolysis activity"/>
    <property type="evidence" value="ECO:0007669"/>
    <property type="project" value="InterPro"/>
</dbReference>
<evidence type="ECO:0000256" key="5">
    <source>
        <dbReference type="ARBA" id="ARBA00022741"/>
    </source>
</evidence>
<evidence type="ECO:0000256" key="1">
    <source>
        <dbReference type="ARBA" id="ARBA00004202"/>
    </source>
</evidence>
<dbReference type="InterPro" id="IPR030679">
    <property type="entry name" value="ABC_ATPase_HisP-typ"/>
</dbReference>
<evidence type="ECO:0000256" key="2">
    <source>
        <dbReference type="ARBA" id="ARBA00005417"/>
    </source>
</evidence>
<dbReference type="InterPro" id="IPR027417">
    <property type="entry name" value="P-loop_NTPase"/>
</dbReference>
<evidence type="ECO:0000256" key="7">
    <source>
        <dbReference type="ARBA" id="ARBA00022970"/>
    </source>
</evidence>
<comment type="caution">
    <text evidence="10">The sequence shown here is derived from an EMBL/GenBank/DDBJ whole genome shotgun (WGS) entry which is preliminary data.</text>
</comment>
<dbReference type="Gene3D" id="3.40.50.300">
    <property type="entry name" value="P-loop containing nucleotide triphosphate hydrolases"/>
    <property type="match status" value="1"/>
</dbReference>
<evidence type="ECO:0000256" key="3">
    <source>
        <dbReference type="ARBA" id="ARBA00022448"/>
    </source>
</evidence>
<dbReference type="Pfam" id="PF00005">
    <property type="entry name" value="ABC_tran"/>
    <property type="match status" value="1"/>
</dbReference>
<dbReference type="FunFam" id="3.40.50.300:FF:000020">
    <property type="entry name" value="Amino acid ABC transporter ATP-binding component"/>
    <property type="match status" value="1"/>
</dbReference>
<dbReference type="PANTHER" id="PTHR43166:SF9">
    <property type="entry name" value="GLUTAMATE_ASPARTATE IMPORT ATP-BINDING PROTEIN GLTL"/>
    <property type="match status" value="1"/>
</dbReference>
<dbReference type="GO" id="GO:0015424">
    <property type="term" value="F:ABC-type amino acid transporter activity"/>
    <property type="evidence" value="ECO:0007669"/>
    <property type="project" value="InterPro"/>
</dbReference>
<dbReference type="PROSITE" id="PS00211">
    <property type="entry name" value="ABC_TRANSPORTER_1"/>
    <property type="match status" value="1"/>
</dbReference>
<evidence type="ECO:0000259" key="9">
    <source>
        <dbReference type="PROSITE" id="PS50893"/>
    </source>
</evidence>
<dbReference type="Proteomes" id="UP001139006">
    <property type="component" value="Unassembled WGS sequence"/>
</dbReference>
<organism evidence="10 11">
    <name type="scientific">Ligilactobacillus ubinensis</name>
    <dbReference type="NCBI Taxonomy" id="2876789"/>
    <lineage>
        <taxon>Bacteria</taxon>
        <taxon>Bacillati</taxon>
        <taxon>Bacillota</taxon>
        <taxon>Bacilli</taxon>
        <taxon>Lactobacillales</taxon>
        <taxon>Lactobacillaceae</taxon>
        <taxon>Ligilactobacillus</taxon>
    </lineage>
</organism>
<keyword evidence="6 10" id="KW-0067">ATP-binding</keyword>
<keyword evidence="3" id="KW-0813">Transport</keyword>
<comment type="subcellular location">
    <subcellularLocation>
        <location evidence="1">Cell membrane</location>
        <topology evidence="1">Peripheral membrane protein</topology>
    </subcellularLocation>
</comment>
<dbReference type="InterPro" id="IPR050086">
    <property type="entry name" value="MetN_ABC_transporter-like"/>
</dbReference>
<keyword evidence="4" id="KW-1003">Cell membrane</keyword>
<dbReference type="InterPro" id="IPR003439">
    <property type="entry name" value="ABC_transporter-like_ATP-bd"/>
</dbReference>
<keyword evidence="8" id="KW-0472">Membrane</keyword>
<sequence>MIEVKNLRKAYGENVVLEDISFTVGRSEKVVLVGPSGGGKSTLLRCLNRLEDDYSGSVLFEGASVSGAAKEELRKLRQKMGVVFQQFNLFPNMSVLENIMFAPVKLKIDNQIDAKKHGLELLDQVGLAEKADAYPQSLSGGQQQRVAIARALAMRPEVMLFDEPTSALDPEMVGEVLSVMEKLAKEGMTMIIVTHEMSFARDVADKVMFMDKGRIADVGTSEYIFHESTNPRTKEFLAKVMA</sequence>
<evidence type="ECO:0000256" key="6">
    <source>
        <dbReference type="ARBA" id="ARBA00022840"/>
    </source>
</evidence>
<dbReference type="GO" id="GO:0005524">
    <property type="term" value="F:ATP binding"/>
    <property type="evidence" value="ECO:0007669"/>
    <property type="project" value="UniProtKB-KW"/>
</dbReference>
<keyword evidence="11" id="KW-1185">Reference proteome</keyword>
<dbReference type="PROSITE" id="PS50893">
    <property type="entry name" value="ABC_TRANSPORTER_2"/>
    <property type="match status" value="1"/>
</dbReference>
<dbReference type="CDD" id="cd03262">
    <property type="entry name" value="ABC_HisP_GlnQ"/>
    <property type="match status" value="1"/>
</dbReference>
<proteinExistence type="inferred from homology"/>
<evidence type="ECO:0000313" key="11">
    <source>
        <dbReference type="Proteomes" id="UP001139006"/>
    </source>
</evidence>